<reference evidence="2 3" key="1">
    <citation type="journal article" date="2017" name="Int J Environ Stud">
        <title>Does the Miocene-Pliocene relict legume Oxytropis triphylla form nitrogen-fixing nodules with a combination of bacterial strains?</title>
        <authorList>
            <person name="Safronova V."/>
            <person name="Belimov A."/>
            <person name="Sazanova A."/>
            <person name="Kuznetsova I."/>
            <person name="Popova J."/>
            <person name="Andronov E."/>
            <person name="Verkhozina A."/>
            <person name="Tikhonovich I."/>
        </authorList>
    </citation>
    <scope>NUCLEOTIDE SEQUENCE [LARGE SCALE GENOMIC DNA]</scope>
    <source>
        <strain evidence="2 3">Tri-38</strain>
    </source>
</reference>
<feature type="signal peptide" evidence="1">
    <location>
        <begin position="1"/>
        <end position="24"/>
    </location>
</feature>
<dbReference type="Pfam" id="PF08904">
    <property type="entry name" value="EipB_like"/>
    <property type="match status" value="1"/>
</dbReference>
<evidence type="ECO:0000313" key="3">
    <source>
        <dbReference type="Proteomes" id="UP000232163"/>
    </source>
</evidence>
<dbReference type="EMBL" id="MZMT01000017">
    <property type="protein sequence ID" value="PIO45615.1"/>
    <property type="molecule type" value="Genomic_DNA"/>
</dbReference>
<keyword evidence="3" id="KW-1185">Reference proteome</keyword>
<dbReference type="OrthoDB" id="9815514at2"/>
<sequence length="274" mass="30400">MRVLPALVFSLGALGLTGSNTAFAAGTATLVPHRAIYDLKLDSAQDSSGITGLTGRMVYEFNGSDCEGYTTNFRFVTRVDMEEQPQRVTDQQTTTFESGDGGKFRFVNKTFVDQSLTKEVRGDAALSKDKTEISLTKPEATKENLELSQFPTRHMQQLIEKALAGEVFYQTKLFDGSEDADKVMATTVIIGKSAVSDTDDEIKNMGALAKESTWPVSIAYFDESEKAEGLPSYRINFKMYRNGVTRDLKMDYGDFSMTGKLVNLQLFEMPKCKK</sequence>
<keyword evidence="2" id="KW-0547">Nucleotide-binding</keyword>
<accession>A0A2N9W1J7</accession>
<evidence type="ECO:0000313" key="2">
    <source>
        <dbReference type="EMBL" id="PIO45615.1"/>
    </source>
</evidence>
<dbReference type="Proteomes" id="UP000232163">
    <property type="component" value="Unassembled WGS sequence"/>
</dbReference>
<dbReference type="InterPro" id="IPR015000">
    <property type="entry name" value="EipB-like"/>
</dbReference>
<keyword evidence="1" id="KW-0732">Signal</keyword>
<proteinExistence type="predicted"/>
<name>A0A2N9W1J7_9HYPH</name>
<dbReference type="GO" id="GO:0005524">
    <property type="term" value="F:ATP binding"/>
    <property type="evidence" value="ECO:0007669"/>
    <property type="project" value="UniProtKB-KW"/>
</dbReference>
<organism evidence="2 3">
    <name type="scientific">Phyllobacterium zundukense</name>
    <dbReference type="NCBI Taxonomy" id="1867719"/>
    <lineage>
        <taxon>Bacteria</taxon>
        <taxon>Pseudomonadati</taxon>
        <taxon>Pseudomonadota</taxon>
        <taxon>Alphaproteobacteria</taxon>
        <taxon>Hyphomicrobiales</taxon>
        <taxon>Phyllobacteriaceae</taxon>
        <taxon>Phyllobacterium</taxon>
    </lineage>
</organism>
<dbReference type="RefSeq" id="WP_099998942.1">
    <property type="nucleotide sequence ID" value="NZ_CP017940.1"/>
</dbReference>
<feature type="chain" id="PRO_5014673592" evidence="1">
    <location>
        <begin position="25"/>
        <end position="274"/>
    </location>
</feature>
<keyword evidence="2" id="KW-0067">ATP-binding</keyword>
<evidence type="ECO:0000256" key="1">
    <source>
        <dbReference type="SAM" id="SignalP"/>
    </source>
</evidence>
<comment type="caution">
    <text evidence="2">The sequence shown here is derived from an EMBL/GenBank/DDBJ whole genome shotgun (WGS) entry which is preliminary data.</text>
</comment>
<dbReference type="AlphaFoldDB" id="A0A2N9W1J7"/>
<protein>
    <submittedName>
        <fullName evidence="2">ATP-binding protein</fullName>
    </submittedName>
</protein>
<gene>
    <name evidence="2" type="ORF">B5P45_06325</name>
</gene>